<evidence type="ECO:0000313" key="3">
    <source>
        <dbReference type="Proteomes" id="UP000095284"/>
    </source>
</evidence>
<gene>
    <name evidence="2" type="ORF">BXYJ_LOCUS10387</name>
</gene>
<sequence length="785" mass="89610">MINLAASVRIEEQFASTVPEILLPVAQPDASNLSQWIVRAEALSNLFQSLVTSNSNVFWSTICLRPVILREIDHTLANFPFFEDLEDGSILRRAGQTKKIVNIFQNLWIVFVRLTVNWESEGVSEEEYKNKAAEHKIITLERLRLASGLFSKNFPEVMKRIIARIRKILPSLFNSVQKDLEEFQNHLQTLSIEVRSTHNRISTHEPRKTENVLEFLATLEGYRRRIFSWSEFLRFFPEIRCSEEMAGIIAEASQVIDESLNSRIVMNLGAESQEIAISLTRQKAAVLQALTHLFVRFYERSDETERIELLFGLRDQSTLLCRLEDRLKIKDKLPYLIEKSQMPDHGAIIKREIDKAMEKKSREVVENLENSGMLAHLGDFINPVVQENVGTLKDIVPYSTEFLHLVFRHYGYDLEKSIAALMEPDQNLPFNLRLLLKDSSNLKAAKPSQRQQINLKEIYEQDSEADSDHEDDADAAQKAQNIDIVQLLTGPVSSKAPLGPVLTEKEIKQRKIEEKLNKLMKTSGDLFNLRHLHGVVEKMQQIKSDQKITVNVGGKEFAKFRKGAIDDELDEADRTAIKEKSTAYKYELSDEDDEDGRYDLDAKFRDEVGASGRFNRGEVVAVSTRHFVDEEDEYDDSYDDVKIAVDENARIPEERHKASEYGYEGTQASGPAGGYAEEHERRQKLNKYNIPELNRPNANRPPEKAPKIYVARPPRTDQKQQSQAGPSGNPQPRSQKTSAFQPTAATSATKKDGYTGGKQRLNKERNKNKHKQRGADKKMARANPF</sequence>
<protein>
    <submittedName>
        <fullName evidence="2">(pine wood nematode) hypothetical protein</fullName>
    </submittedName>
</protein>
<dbReference type="Proteomes" id="UP000095284">
    <property type="component" value="Unplaced"/>
</dbReference>
<evidence type="ECO:0000313" key="2">
    <source>
        <dbReference type="EMBL" id="CAD5228323.1"/>
    </source>
</evidence>
<dbReference type="EMBL" id="CAJFCV020000004">
    <property type="protein sequence ID" value="CAG9118886.1"/>
    <property type="molecule type" value="Genomic_DNA"/>
</dbReference>
<evidence type="ECO:0000256" key="1">
    <source>
        <dbReference type="SAM" id="MobiDB-lite"/>
    </source>
</evidence>
<dbReference type="AlphaFoldDB" id="A0A1I7RIL8"/>
<evidence type="ECO:0000313" key="4">
    <source>
        <dbReference type="Proteomes" id="UP000659654"/>
    </source>
</evidence>
<dbReference type="EMBL" id="CAJFDI010000004">
    <property type="protein sequence ID" value="CAD5228323.1"/>
    <property type="molecule type" value="Genomic_DNA"/>
</dbReference>
<accession>A0A1I7RIL8</accession>
<proteinExistence type="predicted"/>
<dbReference type="OrthoDB" id="5824609at2759"/>
<name>A0A1I7RIL8_BURXY</name>
<feature type="compositionally biased region" description="Basic and acidic residues" evidence="1">
    <location>
        <begin position="649"/>
        <end position="659"/>
    </location>
</feature>
<feature type="compositionally biased region" description="Polar residues" evidence="1">
    <location>
        <begin position="719"/>
        <end position="748"/>
    </location>
</feature>
<reference evidence="5" key="1">
    <citation type="submission" date="2016-11" db="UniProtKB">
        <authorList>
            <consortium name="WormBaseParasite"/>
        </authorList>
    </citation>
    <scope>IDENTIFICATION</scope>
</reference>
<keyword evidence="4" id="KW-1185">Reference proteome</keyword>
<organism evidence="3 5">
    <name type="scientific">Bursaphelenchus xylophilus</name>
    <name type="common">Pinewood nematode worm</name>
    <name type="synonym">Aphelenchoides xylophilus</name>
    <dbReference type="NCBI Taxonomy" id="6326"/>
    <lineage>
        <taxon>Eukaryota</taxon>
        <taxon>Metazoa</taxon>
        <taxon>Ecdysozoa</taxon>
        <taxon>Nematoda</taxon>
        <taxon>Chromadorea</taxon>
        <taxon>Rhabditida</taxon>
        <taxon>Tylenchina</taxon>
        <taxon>Tylenchomorpha</taxon>
        <taxon>Aphelenchoidea</taxon>
        <taxon>Aphelenchoididae</taxon>
        <taxon>Bursaphelenchus</taxon>
    </lineage>
</organism>
<feature type="region of interest" description="Disordered" evidence="1">
    <location>
        <begin position="649"/>
        <end position="785"/>
    </location>
</feature>
<dbReference type="Proteomes" id="UP000582659">
    <property type="component" value="Unassembled WGS sequence"/>
</dbReference>
<dbReference type="WBParaSite" id="BXY_0055000.1">
    <property type="protein sequence ID" value="BXY_0055000.1"/>
    <property type="gene ID" value="BXY_0055000"/>
</dbReference>
<dbReference type="Proteomes" id="UP000659654">
    <property type="component" value="Unassembled WGS sequence"/>
</dbReference>
<dbReference type="SMR" id="A0A1I7RIL8"/>
<evidence type="ECO:0000313" key="5">
    <source>
        <dbReference type="WBParaSite" id="BXY_0055000.1"/>
    </source>
</evidence>
<reference evidence="2" key="2">
    <citation type="submission" date="2020-09" db="EMBL/GenBank/DDBJ databases">
        <authorList>
            <person name="Kikuchi T."/>
        </authorList>
    </citation>
    <scope>NUCLEOTIDE SEQUENCE</scope>
    <source>
        <strain evidence="2">Ka4C1</strain>
    </source>
</reference>